<keyword evidence="6 7" id="KW-0503">Monooxygenase</keyword>
<evidence type="ECO:0000313" key="8">
    <source>
        <dbReference type="EMBL" id="AKT42686.1"/>
    </source>
</evidence>
<keyword evidence="9" id="KW-1185">Reference proteome</keyword>
<gene>
    <name evidence="8" type="ORF">CMC5_069130</name>
</gene>
<protein>
    <submittedName>
        <fullName evidence="8">Cytochrome P450</fullName>
    </submittedName>
</protein>
<evidence type="ECO:0000256" key="2">
    <source>
        <dbReference type="ARBA" id="ARBA00022617"/>
    </source>
</evidence>
<dbReference type="RefSeq" id="WP_050434271.1">
    <property type="nucleotide sequence ID" value="NZ_CP012159.1"/>
</dbReference>
<keyword evidence="5 7" id="KW-0408">Iron</keyword>
<comment type="similarity">
    <text evidence="1 7">Belongs to the cytochrome P450 family.</text>
</comment>
<keyword evidence="4 7" id="KW-0560">Oxidoreductase</keyword>
<dbReference type="PANTHER" id="PTHR46696:SF1">
    <property type="entry name" value="CYTOCHROME P450 YJIB-RELATED"/>
    <property type="match status" value="1"/>
</dbReference>
<dbReference type="PRINTS" id="PR00359">
    <property type="entry name" value="BP450"/>
</dbReference>
<dbReference type="Proteomes" id="UP000067626">
    <property type="component" value="Chromosome"/>
</dbReference>
<name>A0A0K1EPB1_CHOCO</name>
<dbReference type="GO" id="GO:0005506">
    <property type="term" value="F:iron ion binding"/>
    <property type="evidence" value="ECO:0007669"/>
    <property type="project" value="InterPro"/>
</dbReference>
<evidence type="ECO:0000256" key="4">
    <source>
        <dbReference type="ARBA" id="ARBA00023002"/>
    </source>
</evidence>
<dbReference type="KEGG" id="ccro:CMC5_069130"/>
<dbReference type="FunFam" id="1.10.630.10:FF:000018">
    <property type="entry name" value="Cytochrome P450 monooxygenase"/>
    <property type="match status" value="1"/>
</dbReference>
<organism evidence="8 9">
    <name type="scientific">Chondromyces crocatus</name>
    <dbReference type="NCBI Taxonomy" id="52"/>
    <lineage>
        <taxon>Bacteria</taxon>
        <taxon>Pseudomonadati</taxon>
        <taxon>Myxococcota</taxon>
        <taxon>Polyangia</taxon>
        <taxon>Polyangiales</taxon>
        <taxon>Polyangiaceae</taxon>
        <taxon>Chondromyces</taxon>
    </lineage>
</organism>
<reference evidence="8 9" key="1">
    <citation type="submission" date="2015-07" db="EMBL/GenBank/DDBJ databases">
        <title>Genome analysis of myxobacterium Chondromyces crocatus Cm c5 reveals a high potential for natural compound synthesis and the genetic basis for the loss of fruiting body formation.</title>
        <authorList>
            <person name="Zaburannyi N."/>
            <person name="Bunk B."/>
            <person name="Maier J."/>
            <person name="Overmann J."/>
            <person name="Mueller R."/>
        </authorList>
    </citation>
    <scope>NUCLEOTIDE SEQUENCE [LARGE SCALE GENOMIC DNA]</scope>
    <source>
        <strain evidence="8 9">Cm c5</strain>
    </source>
</reference>
<dbReference type="InterPro" id="IPR002397">
    <property type="entry name" value="Cyt_P450_B"/>
</dbReference>
<evidence type="ECO:0000256" key="1">
    <source>
        <dbReference type="ARBA" id="ARBA00010617"/>
    </source>
</evidence>
<dbReference type="EMBL" id="CP012159">
    <property type="protein sequence ID" value="AKT42686.1"/>
    <property type="molecule type" value="Genomic_DNA"/>
</dbReference>
<dbReference type="SUPFAM" id="SSF48264">
    <property type="entry name" value="Cytochrome P450"/>
    <property type="match status" value="1"/>
</dbReference>
<dbReference type="GO" id="GO:0020037">
    <property type="term" value="F:heme binding"/>
    <property type="evidence" value="ECO:0007669"/>
    <property type="project" value="InterPro"/>
</dbReference>
<evidence type="ECO:0000256" key="5">
    <source>
        <dbReference type="ARBA" id="ARBA00023004"/>
    </source>
</evidence>
<dbReference type="PROSITE" id="PS00086">
    <property type="entry name" value="CYTOCHROME_P450"/>
    <property type="match status" value="1"/>
</dbReference>
<sequence length="416" mass="47146">MLDHTINHGQQPLKFCPFSTEYSANPYPTLERLREGSPLMFWEEGRCWVVSRHADVFGLLRDPRFTTDRRTWEFAKPSEVEARCPEYAEMSKHSLFSLDQAAHARVRKLVSPSFTPRAIERLRPAIQHIVDEVLDAAAGKEILDVTRDFAEQIPIRAIGAMLNVPPERQAAFHRYADAMIRQLFPMLIRPEEVDGNFASIREGIAMIDDILEERRQEPREGDLMSSLLQAEEQGDRLSRRELQALVSSLIVGGSETTVHLIGFMVLNLLRRPALMEQAKDEPELVKSILEEVLRFDNFTRLGLTRYARQDMDFNGSHIRKGQMMILLLNSALRDPSAFPLPDEFDPHREAVTSIAFGNGAHFCLGASLARLEGQVAVSTLLRRFPDMHLVGTPIFGPHPVIRKLDSLKVALHASAR</sequence>
<evidence type="ECO:0000256" key="7">
    <source>
        <dbReference type="RuleBase" id="RU000461"/>
    </source>
</evidence>
<evidence type="ECO:0000256" key="6">
    <source>
        <dbReference type="ARBA" id="ARBA00023033"/>
    </source>
</evidence>
<evidence type="ECO:0000256" key="3">
    <source>
        <dbReference type="ARBA" id="ARBA00022723"/>
    </source>
</evidence>
<dbReference type="InterPro" id="IPR036396">
    <property type="entry name" value="Cyt_P450_sf"/>
</dbReference>
<proteinExistence type="inferred from homology"/>
<evidence type="ECO:0000313" key="9">
    <source>
        <dbReference type="Proteomes" id="UP000067626"/>
    </source>
</evidence>
<keyword evidence="3 7" id="KW-0479">Metal-binding</keyword>
<dbReference type="PATRIC" id="fig|52.7.peg.7588"/>
<dbReference type="PRINTS" id="PR00385">
    <property type="entry name" value="P450"/>
</dbReference>
<dbReference type="GO" id="GO:0004497">
    <property type="term" value="F:monooxygenase activity"/>
    <property type="evidence" value="ECO:0007669"/>
    <property type="project" value="UniProtKB-KW"/>
</dbReference>
<dbReference type="GO" id="GO:0016705">
    <property type="term" value="F:oxidoreductase activity, acting on paired donors, with incorporation or reduction of molecular oxygen"/>
    <property type="evidence" value="ECO:0007669"/>
    <property type="project" value="InterPro"/>
</dbReference>
<dbReference type="OrthoDB" id="4511384at2"/>
<dbReference type="InterPro" id="IPR001128">
    <property type="entry name" value="Cyt_P450"/>
</dbReference>
<keyword evidence="2 7" id="KW-0349">Heme</keyword>
<dbReference type="AlphaFoldDB" id="A0A0K1EPB1"/>
<dbReference type="Pfam" id="PF00067">
    <property type="entry name" value="p450"/>
    <property type="match status" value="1"/>
</dbReference>
<dbReference type="STRING" id="52.CMC5_069130"/>
<dbReference type="InterPro" id="IPR017972">
    <property type="entry name" value="Cyt_P450_CS"/>
</dbReference>
<dbReference type="PANTHER" id="PTHR46696">
    <property type="entry name" value="P450, PUTATIVE (EUROFUNG)-RELATED"/>
    <property type="match status" value="1"/>
</dbReference>
<dbReference type="Gene3D" id="1.10.630.10">
    <property type="entry name" value="Cytochrome P450"/>
    <property type="match status" value="1"/>
</dbReference>
<accession>A0A0K1EPB1</accession>